<dbReference type="KEGG" id="cia:BEN51_02305"/>
<accession>A0A343J9Z9</accession>
<feature type="transmembrane region" description="Helical" evidence="1">
    <location>
        <begin position="224"/>
        <end position="244"/>
    </location>
</feature>
<dbReference type="AlphaFoldDB" id="A0A343J9Z9"/>
<dbReference type="RefSeq" id="WP_119864489.1">
    <property type="nucleotide sequence ID" value="NZ_CP016786.1"/>
</dbReference>
<evidence type="ECO:0008006" key="4">
    <source>
        <dbReference type="Google" id="ProtNLM"/>
    </source>
</evidence>
<keyword evidence="1" id="KW-0812">Transmembrane</keyword>
<feature type="transmembrane region" description="Helical" evidence="1">
    <location>
        <begin position="199"/>
        <end position="218"/>
    </location>
</feature>
<protein>
    <recommendedName>
        <fullName evidence="4">Peptidase M50</fullName>
    </recommendedName>
</protein>
<feature type="transmembrane region" description="Helical" evidence="1">
    <location>
        <begin position="323"/>
        <end position="349"/>
    </location>
</feature>
<sequence>MENTVLRIKKGVEISEFDDGEKTISYLICYNERYWKVSKLVYIVFKCIDGVKSVESIKKYLEDEYNYKIDIDKLIEVIDIAFRKTGLLEGTEAVNERKRNKMLWGRISIFKPSFISKFRFLSKLFNKNILLRFGIIILIWMLYILSNYSNNKVINEVLALNFKELILCYSFIFLAGIIHEFGHSLSAMYFDSKPGNIGIGVYIIMPVMFSDVTDIWRLERKKRALVDLGGIYLQGVFLFFFYIINNIFLKSNLLNVAILVSAFQIVSNLNPFIKLDGYWLLVDYLGVVNIGQTVYELYKAVLLKLIKRKKEINILTKEKRRVIYIYSIFTIGFYVYFIRMILDSIILAIKNVYTDILYLLNNGLNNTKLIDIFNYFSNRITSFIVLIFTARILISVFRILGKVVIKLKAFYINKRNFNKYKE</sequence>
<evidence type="ECO:0000313" key="2">
    <source>
        <dbReference type="EMBL" id="ASW42357.1"/>
    </source>
</evidence>
<reference evidence="2 3" key="1">
    <citation type="submission" date="2016-08" db="EMBL/GenBank/DDBJ databases">
        <title>Complete Genome Sequence Of The Indigo Reducing Clostridium isatidis DSM15098.</title>
        <authorList>
            <person name="Little G.T."/>
            <person name="Minton N.P."/>
        </authorList>
    </citation>
    <scope>NUCLEOTIDE SEQUENCE [LARGE SCALE GENOMIC DNA]</scope>
    <source>
        <strain evidence="2 3">DSM 15098</strain>
    </source>
</reference>
<dbReference type="EMBL" id="CP016786">
    <property type="protein sequence ID" value="ASW42357.1"/>
    <property type="molecule type" value="Genomic_DNA"/>
</dbReference>
<evidence type="ECO:0000256" key="1">
    <source>
        <dbReference type="SAM" id="Phobius"/>
    </source>
</evidence>
<name>A0A343J9Z9_9CLOT</name>
<organism evidence="2 3">
    <name type="scientific">Clostridium isatidis</name>
    <dbReference type="NCBI Taxonomy" id="182773"/>
    <lineage>
        <taxon>Bacteria</taxon>
        <taxon>Bacillati</taxon>
        <taxon>Bacillota</taxon>
        <taxon>Clostridia</taxon>
        <taxon>Eubacteriales</taxon>
        <taxon>Clostridiaceae</taxon>
        <taxon>Clostridium</taxon>
    </lineage>
</organism>
<keyword evidence="1" id="KW-0472">Membrane</keyword>
<dbReference type="Proteomes" id="UP000264883">
    <property type="component" value="Chromosome"/>
</dbReference>
<gene>
    <name evidence="2" type="ORF">BEN51_02305</name>
</gene>
<evidence type="ECO:0000313" key="3">
    <source>
        <dbReference type="Proteomes" id="UP000264883"/>
    </source>
</evidence>
<feature type="transmembrane region" description="Helical" evidence="1">
    <location>
        <begin position="129"/>
        <end position="146"/>
    </location>
</feature>
<feature type="transmembrane region" description="Helical" evidence="1">
    <location>
        <begin position="279"/>
        <end position="302"/>
    </location>
</feature>
<keyword evidence="3" id="KW-1185">Reference proteome</keyword>
<feature type="transmembrane region" description="Helical" evidence="1">
    <location>
        <begin position="158"/>
        <end position="178"/>
    </location>
</feature>
<feature type="transmembrane region" description="Helical" evidence="1">
    <location>
        <begin position="383"/>
        <end position="405"/>
    </location>
</feature>
<proteinExistence type="predicted"/>
<keyword evidence="1" id="KW-1133">Transmembrane helix</keyword>
<dbReference type="OrthoDB" id="9800627at2"/>